<feature type="compositionally biased region" description="Low complexity" evidence="1">
    <location>
        <begin position="272"/>
        <end position="310"/>
    </location>
</feature>
<reference evidence="2" key="1">
    <citation type="journal article" date="2019" name="bioRxiv">
        <title>The Genome of the Zebra Mussel, Dreissena polymorpha: A Resource for Invasive Species Research.</title>
        <authorList>
            <person name="McCartney M.A."/>
            <person name="Auch B."/>
            <person name="Kono T."/>
            <person name="Mallez S."/>
            <person name="Zhang Y."/>
            <person name="Obille A."/>
            <person name="Becker A."/>
            <person name="Abrahante J.E."/>
            <person name="Garbe J."/>
            <person name="Badalamenti J.P."/>
            <person name="Herman A."/>
            <person name="Mangelson H."/>
            <person name="Liachko I."/>
            <person name="Sullivan S."/>
            <person name="Sone E.D."/>
            <person name="Koren S."/>
            <person name="Silverstein K.A.T."/>
            <person name="Beckman K.B."/>
            <person name="Gohl D.M."/>
        </authorList>
    </citation>
    <scope>NUCLEOTIDE SEQUENCE</scope>
    <source>
        <strain evidence="2">Duluth1</strain>
        <tissue evidence="2">Whole animal</tissue>
    </source>
</reference>
<feature type="compositionally biased region" description="Polar residues" evidence="1">
    <location>
        <begin position="349"/>
        <end position="371"/>
    </location>
</feature>
<dbReference type="EMBL" id="JAIWYP010000003">
    <property type="protein sequence ID" value="KAH3856778.1"/>
    <property type="molecule type" value="Genomic_DNA"/>
</dbReference>
<name>A0A9D4LE06_DREPO</name>
<accession>A0A9D4LE06</accession>
<organism evidence="2 3">
    <name type="scientific">Dreissena polymorpha</name>
    <name type="common">Zebra mussel</name>
    <name type="synonym">Mytilus polymorpha</name>
    <dbReference type="NCBI Taxonomy" id="45954"/>
    <lineage>
        <taxon>Eukaryota</taxon>
        <taxon>Metazoa</taxon>
        <taxon>Spiralia</taxon>
        <taxon>Lophotrochozoa</taxon>
        <taxon>Mollusca</taxon>
        <taxon>Bivalvia</taxon>
        <taxon>Autobranchia</taxon>
        <taxon>Heteroconchia</taxon>
        <taxon>Euheterodonta</taxon>
        <taxon>Imparidentia</taxon>
        <taxon>Neoheterodontei</taxon>
        <taxon>Myida</taxon>
        <taxon>Dreissenoidea</taxon>
        <taxon>Dreissenidae</taxon>
        <taxon>Dreissena</taxon>
    </lineage>
</organism>
<dbReference type="Proteomes" id="UP000828390">
    <property type="component" value="Unassembled WGS sequence"/>
</dbReference>
<reference evidence="2" key="2">
    <citation type="submission" date="2020-11" db="EMBL/GenBank/DDBJ databases">
        <authorList>
            <person name="McCartney M.A."/>
            <person name="Auch B."/>
            <person name="Kono T."/>
            <person name="Mallez S."/>
            <person name="Becker A."/>
            <person name="Gohl D.M."/>
            <person name="Silverstein K.A.T."/>
            <person name="Koren S."/>
            <person name="Bechman K.B."/>
            <person name="Herman A."/>
            <person name="Abrahante J.E."/>
            <person name="Garbe J."/>
        </authorList>
    </citation>
    <scope>NUCLEOTIDE SEQUENCE</scope>
    <source>
        <strain evidence="2">Duluth1</strain>
        <tissue evidence="2">Whole animal</tissue>
    </source>
</reference>
<comment type="caution">
    <text evidence="2">The sequence shown here is derived from an EMBL/GenBank/DDBJ whole genome shotgun (WGS) entry which is preliminary data.</text>
</comment>
<sequence length="378" mass="42647">MEFESYQALDADEKLNVLFNKIDALEQIQVKVSDFESVIKNVRTRIDEQDSTINTLTYRIIDIETRNRNRNLLIYGYRETKSDVCDDFNDFIYDCLQLDPDSFCIENVERLGRVNNQRGRNSEQKRTILVTFRYAYEVDTMMKNEKHLAGTSYAIDRDYSPEIRAARKRLWPLYKQHRLKRRNKVQLKYPAALIVNDRIVCDEFPGFDRLLKTLISRNPQPGAGPSMSAANTVAPISLPYQQSSGMPSGHVRPQQQMQGSTDNKISSVNTESTQADASTQSSQSQSILNPPNINPNLNTQNNTNSGLSGTVNIDNQATRGRAKSRGVAGQNRGQSISARAPKKTLTVKKAQTNQKTAPTHSEPPTINQQADDSTRGTR</sequence>
<evidence type="ECO:0000256" key="1">
    <source>
        <dbReference type="SAM" id="MobiDB-lite"/>
    </source>
</evidence>
<proteinExistence type="predicted"/>
<dbReference type="AlphaFoldDB" id="A0A9D4LE06"/>
<protein>
    <submittedName>
        <fullName evidence="2">Uncharacterized protein</fullName>
    </submittedName>
</protein>
<evidence type="ECO:0000313" key="2">
    <source>
        <dbReference type="EMBL" id="KAH3856778.1"/>
    </source>
</evidence>
<evidence type="ECO:0000313" key="3">
    <source>
        <dbReference type="Proteomes" id="UP000828390"/>
    </source>
</evidence>
<keyword evidence="3" id="KW-1185">Reference proteome</keyword>
<gene>
    <name evidence="2" type="ORF">DPMN_099373</name>
</gene>
<feature type="compositionally biased region" description="Polar residues" evidence="1">
    <location>
        <begin position="253"/>
        <end position="271"/>
    </location>
</feature>
<feature type="region of interest" description="Disordered" evidence="1">
    <location>
        <begin position="239"/>
        <end position="378"/>
    </location>
</feature>